<dbReference type="InterPro" id="IPR011330">
    <property type="entry name" value="Glyco_hydro/deAcase_b/a-brl"/>
</dbReference>
<dbReference type="HAMAP" id="MF_00691">
    <property type="entry name" value="PxpA"/>
    <property type="match status" value="1"/>
</dbReference>
<dbReference type="PANTHER" id="PTHR30292:SF0">
    <property type="entry name" value="5-OXOPROLINASE SUBUNIT A"/>
    <property type="match status" value="1"/>
</dbReference>
<dbReference type="CDD" id="cd10787">
    <property type="entry name" value="LamB_YcsF_like"/>
    <property type="match status" value="1"/>
</dbReference>
<comment type="subunit">
    <text evidence="1">Forms a complex composed of PxpA, PxpB and PxpC.</text>
</comment>
<dbReference type="EC" id="3.5.2.9" evidence="1"/>
<keyword evidence="3" id="KW-1185">Reference proteome</keyword>
<gene>
    <name evidence="1" type="primary">pxpA</name>
    <name evidence="2" type="ORF">ACFSBH_17290</name>
</gene>
<dbReference type="NCBIfam" id="NF003816">
    <property type="entry name" value="PRK05406.1-5"/>
    <property type="match status" value="1"/>
</dbReference>
<name>A0ABW4HWT2_9BACI</name>
<comment type="function">
    <text evidence="1">Catalyzes the cleavage of 5-oxoproline to form L-glutamate coupled to the hydrolysis of ATP to ADP and inorganic phosphate.</text>
</comment>
<comment type="catalytic activity">
    <reaction evidence="1">
        <text>5-oxo-L-proline + ATP + 2 H2O = L-glutamate + ADP + phosphate + H(+)</text>
        <dbReference type="Rhea" id="RHEA:10348"/>
        <dbReference type="ChEBI" id="CHEBI:15377"/>
        <dbReference type="ChEBI" id="CHEBI:15378"/>
        <dbReference type="ChEBI" id="CHEBI:29985"/>
        <dbReference type="ChEBI" id="CHEBI:30616"/>
        <dbReference type="ChEBI" id="CHEBI:43474"/>
        <dbReference type="ChEBI" id="CHEBI:58402"/>
        <dbReference type="ChEBI" id="CHEBI:456216"/>
        <dbReference type="EC" id="3.5.2.9"/>
    </reaction>
</comment>
<comment type="similarity">
    <text evidence="1">Belongs to the LamB/PxpA family.</text>
</comment>
<dbReference type="PANTHER" id="PTHR30292">
    <property type="entry name" value="UNCHARACTERIZED PROTEIN YBGL-RELATED"/>
    <property type="match status" value="1"/>
</dbReference>
<dbReference type="EMBL" id="JBHUDE010000155">
    <property type="protein sequence ID" value="MFD1609375.1"/>
    <property type="molecule type" value="Genomic_DNA"/>
</dbReference>
<reference evidence="3" key="1">
    <citation type="journal article" date="2019" name="Int. J. Syst. Evol. Microbiol.">
        <title>The Global Catalogue of Microorganisms (GCM) 10K type strain sequencing project: providing services to taxonomists for standard genome sequencing and annotation.</title>
        <authorList>
            <consortium name="The Broad Institute Genomics Platform"/>
            <consortium name="The Broad Institute Genome Sequencing Center for Infectious Disease"/>
            <person name="Wu L."/>
            <person name="Ma J."/>
        </authorList>
    </citation>
    <scope>NUCLEOTIDE SEQUENCE [LARGE SCALE GENOMIC DNA]</scope>
    <source>
        <strain evidence="3">CGMCC 1.12376</strain>
    </source>
</reference>
<dbReference type="NCBIfam" id="NF003814">
    <property type="entry name" value="PRK05406.1-3"/>
    <property type="match status" value="1"/>
</dbReference>
<accession>A0ABW4HWT2</accession>
<evidence type="ECO:0000313" key="3">
    <source>
        <dbReference type="Proteomes" id="UP001597221"/>
    </source>
</evidence>
<dbReference type="Gene3D" id="3.20.20.370">
    <property type="entry name" value="Glycoside hydrolase/deacetylase"/>
    <property type="match status" value="1"/>
</dbReference>
<dbReference type="InterPro" id="IPR005501">
    <property type="entry name" value="LamB/YcsF/PxpA-like"/>
</dbReference>
<protein>
    <recommendedName>
        <fullName evidence="1">5-oxoprolinase subunit A</fullName>
        <shortName evidence="1">5-OPase subunit A</shortName>
        <ecNumber evidence="1">3.5.2.9</ecNumber>
    </recommendedName>
    <alternativeName>
        <fullName evidence="1">5-oxoprolinase (ATP-hydrolyzing) subunit A</fullName>
    </alternativeName>
</protein>
<dbReference type="Pfam" id="PF03746">
    <property type="entry name" value="LamB_YcsF"/>
    <property type="match status" value="1"/>
</dbReference>
<dbReference type="Proteomes" id="UP001597221">
    <property type="component" value="Unassembled WGS sequence"/>
</dbReference>
<dbReference type="SUPFAM" id="SSF88713">
    <property type="entry name" value="Glycoside hydrolase/deacetylase"/>
    <property type="match status" value="1"/>
</dbReference>
<evidence type="ECO:0000256" key="1">
    <source>
        <dbReference type="HAMAP-Rule" id="MF_00691"/>
    </source>
</evidence>
<keyword evidence="1" id="KW-0547">Nucleotide-binding</keyword>
<organism evidence="2 3">
    <name type="scientific">Oceanobacillus luteolus</name>
    <dbReference type="NCBI Taxonomy" id="1274358"/>
    <lineage>
        <taxon>Bacteria</taxon>
        <taxon>Bacillati</taxon>
        <taxon>Bacillota</taxon>
        <taxon>Bacilli</taxon>
        <taxon>Bacillales</taxon>
        <taxon>Bacillaceae</taxon>
        <taxon>Oceanobacillus</taxon>
    </lineage>
</organism>
<keyword evidence="1" id="KW-0378">Hydrolase</keyword>
<sequence length="255" mass="27582">MKQHTVDLNSDLGESFGAYIIGQDELVMKHISSANIAAGYHAGDHNVLSRSVKMALENHVGIGAHPGFPDLQGFGRRNLFLNPEEIYNMVVYQIGAVKAFVKVHKTVLNHVKPHGALYNIAARDKETAQAIAQAVYDVNPELILFGLSGGELLKAGEKIGLKTAAEVFADRSYQPDGTLTSRTEPNALIHDPDEAVHRVITMVKDGKVEAVDGSNIPIQADTVCVHGDSEQALAFVTKLRQDLVKNGITIKRVGS</sequence>
<proteinExistence type="inferred from homology"/>
<evidence type="ECO:0000313" key="2">
    <source>
        <dbReference type="EMBL" id="MFD1609375.1"/>
    </source>
</evidence>
<keyword evidence="1" id="KW-0067">ATP-binding</keyword>
<comment type="caution">
    <text evidence="2">The sequence shown here is derived from an EMBL/GenBank/DDBJ whole genome shotgun (WGS) entry which is preliminary data.</text>
</comment>
<dbReference type="RefSeq" id="WP_379598820.1">
    <property type="nucleotide sequence ID" value="NZ_JBHUDE010000155.1"/>
</dbReference>